<name>A0A918NNS4_9ACTN</name>
<dbReference type="GO" id="GO:0016765">
    <property type="term" value="F:transferase activity, transferring alkyl or aryl (other than methyl) groups"/>
    <property type="evidence" value="ECO:0007669"/>
    <property type="project" value="UniProtKB-ARBA"/>
</dbReference>
<organism evidence="1 2">
    <name type="scientific">Streptomyces fructofermentans</name>
    <dbReference type="NCBI Taxonomy" id="152141"/>
    <lineage>
        <taxon>Bacteria</taxon>
        <taxon>Bacillati</taxon>
        <taxon>Actinomycetota</taxon>
        <taxon>Actinomycetes</taxon>
        <taxon>Kitasatosporales</taxon>
        <taxon>Streptomycetaceae</taxon>
        <taxon>Streptomyces</taxon>
    </lineage>
</organism>
<dbReference type="PANTHER" id="PTHR31480">
    <property type="entry name" value="BIFUNCTIONAL LYCOPENE CYCLASE/PHYTOENE SYNTHASE"/>
    <property type="match status" value="1"/>
</dbReference>
<reference evidence="1" key="2">
    <citation type="submission" date="2020-09" db="EMBL/GenBank/DDBJ databases">
        <authorList>
            <person name="Sun Q."/>
            <person name="Ohkuma M."/>
        </authorList>
    </citation>
    <scope>NUCLEOTIDE SEQUENCE</scope>
    <source>
        <strain evidence="1">JCM 4956</strain>
    </source>
</reference>
<gene>
    <name evidence="1" type="ORF">GCM10010515_59320</name>
</gene>
<accession>A0A918NNS4</accession>
<evidence type="ECO:0008006" key="3">
    <source>
        <dbReference type="Google" id="ProtNLM"/>
    </source>
</evidence>
<evidence type="ECO:0000313" key="1">
    <source>
        <dbReference type="EMBL" id="GGX83882.1"/>
    </source>
</evidence>
<sequence>MRTWRSCLEAAGVTRGALRDDFDSAARYMRRREPAGYLAVRMLVPAAHQPFVLSGYAFASYTDDVCDRGTVAERTRRFDAWADQVRTALGAGHAPGPEDEGRALLRAFLHTASVRELPRRWVDSYLDGARIDLDFTGFDTEADYQRYVEKLTWPFLMITTGLAHQGGGSPEFAAACRVFADAAQRTDILTDLSEDLRGGRLYLPAGDLERHGVTRADLESGRDVPAVRSLVSATAGTARATLDEAAVILDHCPEEHLRLTRFVLDLHHQRLASVSARGASVARRPVRDRPVACLRLLARRPARRGASSNH</sequence>
<dbReference type="Proteomes" id="UP000645555">
    <property type="component" value="Unassembled WGS sequence"/>
</dbReference>
<dbReference type="Gene3D" id="1.10.600.10">
    <property type="entry name" value="Farnesyl Diphosphate Synthase"/>
    <property type="match status" value="1"/>
</dbReference>
<comment type="caution">
    <text evidence="1">The sequence shown here is derived from an EMBL/GenBank/DDBJ whole genome shotgun (WGS) entry which is preliminary data.</text>
</comment>
<keyword evidence="2" id="KW-1185">Reference proteome</keyword>
<dbReference type="SUPFAM" id="SSF48576">
    <property type="entry name" value="Terpenoid synthases"/>
    <property type="match status" value="1"/>
</dbReference>
<protein>
    <recommendedName>
        <fullName evidence="3">Phytoene synthase</fullName>
    </recommendedName>
</protein>
<dbReference type="AlphaFoldDB" id="A0A918NNS4"/>
<dbReference type="InterPro" id="IPR008949">
    <property type="entry name" value="Isoprenoid_synthase_dom_sf"/>
</dbReference>
<dbReference type="Pfam" id="PF00494">
    <property type="entry name" value="SQS_PSY"/>
    <property type="match status" value="1"/>
</dbReference>
<proteinExistence type="predicted"/>
<reference evidence="1" key="1">
    <citation type="journal article" date="2014" name="Int. J. Syst. Evol. Microbiol.">
        <title>Complete genome sequence of Corynebacterium casei LMG S-19264T (=DSM 44701T), isolated from a smear-ripened cheese.</title>
        <authorList>
            <consortium name="US DOE Joint Genome Institute (JGI-PGF)"/>
            <person name="Walter F."/>
            <person name="Albersmeier A."/>
            <person name="Kalinowski J."/>
            <person name="Ruckert C."/>
        </authorList>
    </citation>
    <scope>NUCLEOTIDE SEQUENCE</scope>
    <source>
        <strain evidence="1">JCM 4956</strain>
    </source>
</reference>
<dbReference type="EMBL" id="BMWD01000025">
    <property type="protein sequence ID" value="GGX83882.1"/>
    <property type="molecule type" value="Genomic_DNA"/>
</dbReference>
<dbReference type="InterPro" id="IPR002060">
    <property type="entry name" value="Squ/phyt_synthse"/>
</dbReference>
<evidence type="ECO:0000313" key="2">
    <source>
        <dbReference type="Proteomes" id="UP000645555"/>
    </source>
</evidence>